<reference evidence="2" key="1">
    <citation type="submission" date="2021-03" db="EMBL/GenBank/DDBJ databases">
        <authorList>
            <person name="Kanchanasin P."/>
            <person name="Saeng-In P."/>
            <person name="Phongsopitanun W."/>
            <person name="Yuki M."/>
            <person name="Kudo T."/>
            <person name="Ohkuma M."/>
            <person name="Tanasupawat S."/>
        </authorList>
    </citation>
    <scope>NUCLEOTIDE SEQUENCE</scope>
    <source>
        <strain evidence="2">GKU 128</strain>
    </source>
</reference>
<dbReference type="RefSeq" id="WP_208256430.1">
    <property type="nucleotide sequence ID" value="NZ_JAGEOJ010000006.1"/>
</dbReference>
<dbReference type="EMBL" id="JAGEOJ010000006">
    <property type="protein sequence ID" value="MBO2448769.1"/>
    <property type="molecule type" value="Genomic_DNA"/>
</dbReference>
<organism evidence="2 3">
    <name type="scientific">Actinomadura barringtoniae</name>
    <dbReference type="NCBI Taxonomy" id="1427535"/>
    <lineage>
        <taxon>Bacteria</taxon>
        <taxon>Bacillati</taxon>
        <taxon>Actinomycetota</taxon>
        <taxon>Actinomycetes</taxon>
        <taxon>Streptosporangiales</taxon>
        <taxon>Thermomonosporaceae</taxon>
        <taxon>Actinomadura</taxon>
    </lineage>
</organism>
<dbReference type="InterPro" id="IPR011990">
    <property type="entry name" value="TPR-like_helical_dom_sf"/>
</dbReference>
<protein>
    <recommendedName>
        <fullName evidence="1">ORC1/DEAH AAA+ ATPase domain-containing protein</fullName>
    </recommendedName>
</protein>
<sequence length="498" mass="52778">MVWGLVGCGDRLDAIRRLLAGGAPGPVIITGGPGAGRTSLLRRVCEQVDGEKDAALWVKPAGPDHFSALRPWLPDDFPCHGQFDDLVGIAVAAMTAWAGGRRAVVMVDDAHLADHASLLTLRLLSRSGAAFLLVTRAEMTGPAAGPDPTELLRYERGVKTVRLEPLSLDEVAAVTAEAVGGRLSPATAQALQALTGGNPRSLHDLVVGDRLGERMVRIEGTRRLAEPLAVGTVMTAGDPRRMVAAARAAWRDLALDRAGELCKLAMWHGVGEPLAGVWANLLLLRGRADRGLAFLDSLRPGRIEGSSELALAKAMSLAFGLGRPDAAAAFLRTAATRGPGCPMSRLLAYRAWILASTERTGTATERTGAATERTGAAAEVLQRVGLRDGDREAALFVHGTRAALAFAEHRYGEAVFHYRRALATTDRLRDSVPWMPPYLTARLIDALLMAGRTSEATTATTGFHGGEHSAAWEVAVALSGPSRRREAPAPAPEMARAE</sequence>
<accession>A0A939PFI0</accession>
<dbReference type="InterPro" id="IPR049945">
    <property type="entry name" value="AAA_22"/>
</dbReference>
<keyword evidence="3" id="KW-1185">Reference proteome</keyword>
<evidence type="ECO:0000313" key="3">
    <source>
        <dbReference type="Proteomes" id="UP000669179"/>
    </source>
</evidence>
<dbReference type="AlphaFoldDB" id="A0A939PFI0"/>
<gene>
    <name evidence="2" type="ORF">J4573_16825</name>
</gene>
<evidence type="ECO:0000259" key="1">
    <source>
        <dbReference type="Pfam" id="PF13401"/>
    </source>
</evidence>
<name>A0A939PFI0_9ACTN</name>
<comment type="caution">
    <text evidence="2">The sequence shown here is derived from an EMBL/GenBank/DDBJ whole genome shotgun (WGS) entry which is preliminary data.</text>
</comment>
<proteinExistence type="predicted"/>
<dbReference type="InterPro" id="IPR027417">
    <property type="entry name" value="P-loop_NTPase"/>
</dbReference>
<dbReference type="SUPFAM" id="SSF48452">
    <property type="entry name" value="TPR-like"/>
    <property type="match status" value="1"/>
</dbReference>
<dbReference type="GO" id="GO:0016887">
    <property type="term" value="F:ATP hydrolysis activity"/>
    <property type="evidence" value="ECO:0007669"/>
    <property type="project" value="InterPro"/>
</dbReference>
<evidence type="ECO:0000313" key="2">
    <source>
        <dbReference type="EMBL" id="MBO2448769.1"/>
    </source>
</evidence>
<dbReference type="Pfam" id="PF13401">
    <property type="entry name" value="AAA_22"/>
    <property type="match status" value="1"/>
</dbReference>
<dbReference type="SUPFAM" id="SSF52540">
    <property type="entry name" value="P-loop containing nucleoside triphosphate hydrolases"/>
    <property type="match status" value="1"/>
</dbReference>
<dbReference type="Proteomes" id="UP000669179">
    <property type="component" value="Unassembled WGS sequence"/>
</dbReference>
<feature type="domain" description="ORC1/DEAH AAA+ ATPase" evidence="1">
    <location>
        <begin position="25"/>
        <end position="133"/>
    </location>
</feature>
<dbReference type="Gene3D" id="1.25.40.10">
    <property type="entry name" value="Tetratricopeptide repeat domain"/>
    <property type="match status" value="1"/>
</dbReference>